<keyword evidence="3" id="KW-1185">Reference proteome</keyword>
<dbReference type="Proteomes" id="UP000279600">
    <property type="component" value="Chromosome"/>
</dbReference>
<dbReference type="RefSeq" id="WP_126445797.1">
    <property type="nucleotide sequence ID" value="NZ_CP034549.1"/>
</dbReference>
<evidence type="ECO:0000256" key="1">
    <source>
        <dbReference type="SAM" id="SignalP"/>
    </source>
</evidence>
<dbReference type="OrthoDB" id="883248at2"/>
<evidence type="ECO:0008006" key="4">
    <source>
        <dbReference type="Google" id="ProtNLM"/>
    </source>
</evidence>
<dbReference type="AlphaFoldDB" id="A0A3S9MW99"/>
<reference evidence="2 3" key="1">
    <citation type="submission" date="2018-12" db="EMBL/GenBank/DDBJ databases">
        <title>Complete genome of Nonlabens sp. MJ115.</title>
        <authorList>
            <person name="Choi H.S."/>
            <person name="Jung J."/>
        </authorList>
    </citation>
    <scope>NUCLEOTIDE SEQUENCE [LARGE SCALE GENOMIC DNA]</scope>
    <source>
        <strain evidence="2 3">MJ115</strain>
    </source>
</reference>
<evidence type="ECO:0000313" key="2">
    <source>
        <dbReference type="EMBL" id="AZQ43414.1"/>
    </source>
</evidence>
<accession>A0A3S9MW99</accession>
<feature type="signal peptide" evidence="1">
    <location>
        <begin position="1"/>
        <end position="21"/>
    </location>
</feature>
<feature type="chain" id="PRO_5019120848" description="Outer membrane protein beta-barrel domain-containing protein" evidence="1">
    <location>
        <begin position="22"/>
        <end position="177"/>
    </location>
</feature>
<dbReference type="EMBL" id="CP034549">
    <property type="protein sequence ID" value="AZQ43414.1"/>
    <property type="molecule type" value="Genomic_DNA"/>
</dbReference>
<name>A0A3S9MW99_9FLAO</name>
<sequence>MKHVYALVLLLLATSTGLSQDQNKLDYADETIFRLNVLTPSAEVEHDITENFSLLANVGVGLSITVEEINNETESDFLFPLILEGSGRYYTNFNRRLEKGRNIQYNSGNFIGLNLTQVIGVEGDISRVDDQTVLSATYGLQRTYQDFLNFTFEAGPSYDLEDSDVSLYIGVQIGFTL</sequence>
<organism evidence="2 3">
    <name type="scientific">Nonlabens ponticola</name>
    <dbReference type="NCBI Taxonomy" id="2496866"/>
    <lineage>
        <taxon>Bacteria</taxon>
        <taxon>Pseudomonadati</taxon>
        <taxon>Bacteroidota</taxon>
        <taxon>Flavobacteriia</taxon>
        <taxon>Flavobacteriales</taxon>
        <taxon>Flavobacteriaceae</taxon>
        <taxon>Nonlabens</taxon>
    </lineage>
</organism>
<evidence type="ECO:0000313" key="3">
    <source>
        <dbReference type="Proteomes" id="UP000279600"/>
    </source>
</evidence>
<gene>
    <name evidence="2" type="ORF">EJ995_03880</name>
</gene>
<protein>
    <recommendedName>
        <fullName evidence="4">Outer membrane protein beta-barrel domain-containing protein</fullName>
    </recommendedName>
</protein>
<keyword evidence="1" id="KW-0732">Signal</keyword>
<proteinExistence type="predicted"/>
<dbReference type="KEGG" id="noj:EJ995_03880"/>